<protein>
    <submittedName>
        <fullName evidence="1">Uncharacterized protein</fullName>
    </submittedName>
</protein>
<dbReference type="Proteomes" id="UP000197090">
    <property type="component" value="Unassembled WGS sequence"/>
</dbReference>
<sequence length="88" mass="9498">MAEAIDHRKVGRQLASIEGVNLESASAATLRLWDARGLALMALARGDKAEAEKVMRPFKPATRMCGGCGETDPSKRCLGCLHDFGEPR</sequence>
<dbReference type="AlphaFoldDB" id="A0A246I5L1"/>
<dbReference type="RefSeq" id="WP_088497142.1">
    <property type="nucleotide sequence ID" value="NZ_NIVX01000076.1"/>
</dbReference>
<accession>A0A246I5L1</accession>
<proteinExistence type="predicted"/>
<name>A0A246I5L1_STEMA</name>
<organism evidence="1 2">
    <name type="scientific">Stenotrophomonas maltophilia</name>
    <name type="common">Pseudomonas maltophilia</name>
    <name type="synonym">Xanthomonas maltophilia</name>
    <dbReference type="NCBI Taxonomy" id="40324"/>
    <lineage>
        <taxon>Bacteria</taxon>
        <taxon>Pseudomonadati</taxon>
        <taxon>Pseudomonadota</taxon>
        <taxon>Gammaproteobacteria</taxon>
        <taxon>Lysobacterales</taxon>
        <taxon>Lysobacteraceae</taxon>
        <taxon>Stenotrophomonas</taxon>
        <taxon>Stenotrophomonas maltophilia group</taxon>
    </lineage>
</organism>
<reference evidence="1 2" key="1">
    <citation type="submission" date="2017-06" db="EMBL/GenBank/DDBJ databases">
        <authorList>
            <person name="Kim H.J."/>
            <person name="Triplett B.A."/>
        </authorList>
    </citation>
    <scope>NUCLEOTIDE SEQUENCE [LARGE SCALE GENOMIC DNA]</scope>
    <source>
        <strain evidence="1 2">594</strain>
    </source>
</reference>
<comment type="caution">
    <text evidence="1">The sequence shown here is derived from an EMBL/GenBank/DDBJ whole genome shotgun (WGS) entry which is preliminary data.</text>
</comment>
<gene>
    <name evidence="1" type="ORF">CEE63_11775</name>
</gene>
<dbReference type="EMBL" id="NIVX01000076">
    <property type="protein sequence ID" value="OWQ73826.1"/>
    <property type="molecule type" value="Genomic_DNA"/>
</dbReference>
<evidence type="ECO:0000313" key="2">
    <source>
        <dbReference type="Proteomes" id="UP000197090"/>
    </source>
</evidence>
<evidence type="ECO:0000313" key="1">
    <source>
        <dbReference type="EMBL" id="OWQ73826.1"/>
    </source>
</evidence>